<organism evidence="1 2">
    <name type="scientific">Streptomyces yanii</name>
    <dbReference type="NCBI Taxonomy" id="78510"/>
    <lineage>
        <taxon>Bacteria</taxon>
        <taxon>Bacillati</taxon>
        <taxon>Actinomycetota</taxon>
        <taxon>Actinomycetes</taxon>
        <taxon>Kitasatosporales</taxon>
        <taxon>Streptomycetaceae</taxon>
        <taxon>Streptomyces</taxon>
    </lineage>
</organism>
<dbReference type="Pfam" id="PF07485">
    <property type="entry name" value="DUF1529"/>
    <property type="match status" value="2"/>
</dbReference>
<gene>
    <name evidence="1" type="ORF">ACFFTL_41525</name>
</gene>
<sequence>MTTTEADWADVAHTLGRRGNMLRGTTYHTPFPRGDLHVVSDGIAITPALALGTHVAFVRYADGSTMCMGDVAVTEDELQQVTDAFQAHGIAQTALHKHLLGQSPDIWWTHVHGHGHDAVALARGLRAGFDLTGTPSAVPTGPPVPSDLDIAGIEAALGAKGSSDGVVYKLVFARRETICDGHLVLPPGLGSTSAFIFQPLGGGRAALSGDCVMLAEEVQNVLGALRRGGIKLVELHNHHLTENPRLFFTHFWAVGDAVELARGLRPAVDATNVVPTS</sequence>
<name>A0ABV5RL30_9ACTN</name>
<evidence type="ECO:0000313" key="2">
    <source>
        <dbReference type="Proteomes" id="UP001589710"/>
    </source>
</evidence>
<protein>
    <submittedName>
        <fullName evidence="1">DUF1259 domain-containing protein</fullName>
    </submittedName>
</protein>
<accession>A0ABV5RL30</accession>
<dbReference type="EMBL" id="JBHMCG010000182">
    <property type="protein sequence ID" value="MFB9578579.1"/>
    <property type="molecule type" value="Genomic_DNA"/>
</dbReference>
<proteinExistence type="predicted"/>
<dbReference type="InterPro" id="IPR011094">
    <property type="entry name" value="Uncharacterised_LppY/LpqO"/>
</dbReference>
<comment type="caution">
    <text evidence="1">The sequence shown here is derived from an EMBL/GenBank/DDBJ whole genome shotgun (WGS) entry which is preliminary data.</text>
</comment>
<dbReference type="RefSeq" id="WP_345512455.1">
    <property type="nucleotide sequence ID" value="NZ_BAAAXD010000015.1"/>
</dbReference>
<evidence type="ECO:0000313" key="1">
    <source>
        <dbReference type="EMBL" id="MFB9578579.1"/>
    </source>
</evidence>
<dbReference type="Proteomes" id="UP001589710">
    <property type="component" value="Unassembled WGS sequence"/>
</dbReference>
<keyword evidence="2" id="KW-1185">Reference proteome</keyword>
<reference evidence="1 2" key="1">
    <citation type="submission" date="2024-09" db="EMBL/GenBank/DDBJ databases">
        <authorList>
            <person name="Sun Q."/>
            <person name="Mori K."/>
        </authorList>
    </citation>
    <scope>NUCLEOTIDE SEQUENCE [LARGE SCALE GENOMIC DNA]</scope>
    <source>
        <strain evidence="1 2">JCM 3331</strain>
    </source>
</reference>